<protein>
    <recommendedName>
        <fullName evidence="3">Retrotransposon gag domain-containing protein</fullName>
    </recommendedName>
</protein>
<accession>A0A085LVM9</accession>
<sequence length="427" mass="48385">MAHGVYATCLRAVWCKVLFTRQHLGISSDSEVVSNTPCCIDLITCKHIGYCILVTVLSATCRYSVRFFCLLIERSAYKILHFGDELSGLMAQVNAFVPPTPFLEHPGEPVIPFRTWIRIFNNYLLAAFPAKLCDERRQAILLNSLGVEGQRLFYALPPPEPTYEALRALELFFTPKVNVCAERHRFRSRHQLPNESADHYVVSLRELVSLCAFGPLEDEMIRDQLIEGTSSPSIRERLLSLCELTLETALTVARQMESAKKDAVIISTPEANVSVQMTKRNSSQNARRSNDRSVSSQRCYRCGSTSHLANYLKCPVKHAQCRNCRKMGHFAQVRRSVNSQKQSKTVHSLLSARASDADRLYVHVSISSGRVTHVHPDVCLTLALLFLFCLQTYFVDTFRPFSCANQPFRLLRTRKVPCLLWDALPQL</sequence>
<dbReference type="GO" id="GO:0003676">
    <property type="term" value="F:nucleic acid binding"/>
    <property type="evidence" value="ECO:0007669"/>
    <property type="project" value="InterPro"/>
</dbReference>
<dbReference type="Proteomes" id="UP000030764">
    <property type="component" value="Unassembled WGS sequence"/>
</dbReference>
<dbReference type="PANTHER" id="PTHR33198">
    <property type="entry name" value="ANK_REP_REGION DOMAIN-CONTAINING PROTEIN-RELATED"/>
    <property type="match status" value="1"/>
</dbReference>
<gene>
    <name evidence="1" type="ORF">M513_10073</name>
</gene>
<evidence type="ECO:0000313" key="1">
    <source>
        <dbReference type="EMBL" id="KFD49025.1"/>
    </source>
</evidence>
<dbReference type="EMBL" id="KL363279">
    <property type="protein sequence ID" value="KFD49025.1"/>
    <property type="molecule type" value="Genomic_DNA"/>
</dbReference>
<dbReference type="GO" id="GO:0008270">
    <property type="term" value="F:zinc ion binding"/>
    <property type="evidence" value="ECO:0007669"/>
    <property type="project" value="InterPro"/>
</dbReference>
<keyword evidence="2" id="KW-1185">Reference proteome</keyword>
<dbReference type="SUPFAM" id="SSF57756">
    <property type="entry name" value="Retrovirus zinc finger-like domains"/>
    <property type="match status" value="1"/>
</dbReference>
<dbReference type="Gene3D" id="4.10.60.10">
    <property type="entry name" value="Zinc finger, CCHC-type"/>
    <property type="match status" value="1"/>
</dbReference>
<reference evidence="1 2" key="1">
    <citation type="journal article" date="2014" name="Nat. Genet.">
        <title>Genome and transcriptome of the porcine whipworm Trichuris suis.</title>
        <authorList>
            <person name="Jex A.R."/>
            <person name="Nejsum P."/>
            <person name="Schwarz E.M."/>
            <person name="Hu L."/>
            <person name="Young N.D."/>
            <person name="Hall R.S."/>
            <person name="Korhonen P.K."/>
            <person name="Liao S."/>
            <person name="Thamsborg S."/>
            <person name="Xia J."/>
            <person name="Xu P."/>
            <person name="Wang S."/>
            <person name="Scheerlinck J.P."/>
            <person name="Hofmann A."/>
            <person name="Sternberg P.W."/>
            <person name="Wang J."/>
            <person name="Gasser R.B."/>
        </authorList>
    </citation>
    <scope>NUCLEOTIDE SEQUENCE [LARGE SCALE GENOMIC DNA]</scope>
    <source>
        <strain evidence="1">DCEP-RM93M</strain>
    </source>
</reference>
<name>A0A085LVM9_9BILA</name>
<proteinExistence type="predicted"/>
<evidence type="ECO:0000313" key="2">
    <source>
        <dbReference type="Proteomes" id="UP000030764"/>
    </source>
</evidence>
<dbReference type="InterPro" id="IPR036875">
    <property type="entry name" value="Znf_CCHC_sf"/>
</dbReference>
<evidence type="ECO:0008006" key="3">
    <source>
        <dbReference type="Google" id="ProtNLM"/>
    </source>
</evidence>
<dbReference type="PANTHER" id="PTHR33198:SF20">
    <property type="entry name" value="RETROTRANSPOSON GAG DOMAIN-CONTAINING PROTEIN"/>
    <property type="match status" value="1"/>
</dbReference>
<dbReference type="AlphaFoldDB" id="A0A085LVM9"/>
<organism evidence="1 2">
    <name type="scientific">Trichuris suis</name>
    <name type="common">pig whipworm</name>
    <dbReference type="NCBI Taxonomy" id="68888"/>
    <lineage>
        <taxon>Eukaryota</taxon>
        <taxon>Metazoa</taxon>
        <taxon>Ecdysozoa</taxon>
        <taxon>Nematoda</taxon>
        <taxon>Enoplea</taxon>
        <taxon>Dorylaimia</taxon>
        <taxon>Trichinellida</taxon>
        <taxon>Trichuridae</taxon>
        <taxon>Trichuris</taxon>
    </lineage>
</organism>